<dbReference type="EMBL" id="JAKZFC010000004">
    <property type="protein sequence ID" value="MCH7322741.1"/>
    <property type="molecule type" value="Genomic_DNA"/>
</dbReference>
<accession>A0ABS9UEI1</accession>
<evidence type="ECO:0000313" key="2">
    <source>
        <dbReference type="Proteomes" id="UP001316087"/>
    </source>
</evidence>
<reference evidence="1 2" key="1">
    <citation type="submission" date="2022-03" db="EMBL/GenBank/DDBJ databases">
        <authorList>
            <person name="Jo J.-H."/>
            <person name="Im W.-T."/>
        </authorList>
    </citation>
    <scope>NUCLEOTIDE SEQUENCE [LARGE SCALE GENOMIC DNA]</scope>
    <source>
        <strain evidence="1 2">MA9</strain>
    </source>
</reference>
<dbReference type="Proteomes" id="UP001316087">
    <property type="component" value="Unassembled WGS sequence"/>
</dbReference>
<evidence type="ECO:0000313" key="1">
    <source>
        <dbReference type="EMBL" id="MCH7322741.1"/>
    </source>
</evidence>
<keyword evidence="2" id="KW-1185">Reference proteome</keyword>
<comment type="caution">
    <text evidence="1">The sequence shown here is derived from an EMBL/GenBank/DDBJ whole genome shotgun (WGS) entry which is preliminary data.</text>
</comment>
<proteinExistence type="predicted"/>
<gene>
    <name evidence="1" type="ORF">LZ480_12655</name>
</gene>
<name>A0ABS9UEI1_9BACL</name>
<dbReference type="RefSeq" id="WP_241369803.1">
    <property type="nucleotide sequence ID" value="NZ_JAKZFC010000004.1"/>
</dbReference>
<organism evidence="1 2">
    <name type="scientific">Solibacillus palustris</name>
    <dbReference type="NCBI Taxonomy" id="2908203"/>
    <lineage>
        <taxon>Bacteria</taxon>
        <taxon>Bacillati</taxon>
        <taxon>Bacillota</taxon>
        <taxon>Bacilli</taxon>
        <taxon>Bacillales</taxon>
        <taxon>Caryophanaceae</taxon>
        <taxon>Solibacillus</taxon>
    </lineage>
</organism>
<protein>
    <submittedName>
        <fullName evidence="1">Uncharacterized protein</fullName>
    </submittedName>
</protein>
<sequence>MALRTIRSYERLEHNEIEETVKVVIRHLEEVNYAATKLPSIYQVLSEINEKGYYSINMTEIFNIVESVIKSSFDKFGGHDIFDLKFDRNFDNTIQDTNYQNLVLFIKQVRNGYIEETKEYQVQEFLNSLGTSNIAETYKDIEHEKNLFLLINKNSFSKTIVESTNKVIWSFISFIDNRYLRITNANEVYQYEINEINKFIANLQVNIGNSDIDKLKRDNLNELLSTLKEAVSHISKPAKDE</sequence>